<dbReference type="HAMAP" id="MF_03188">
    <property type="entry name" value="Methyltr_EFM4"/>
    <property type="match status" value="1"/>
</dbReference>
<name>W9S0Z4_9ROSA</name>
<feature type="region of interest" description="Disordered" evidence="6">
    <location>
        <begin position="1"/>
        <end position="31"/>
    </location>
</feature>
<evidence type="ECO:0000256" key="3">
    <source>
        <dbReference type="ARBA" id="ARBA00022679"/>
    </source>
</evidence>
<evidence type="ECO:0000256" key="1">
    <source>
        <dbReference type="ARBA" id="ARBA00022490"/>
    </source>
</evidence>
<dbReference type="Proteomes" id="UP000030645">
    <property type="component" value="Unassembled WGS sequence"/>
</dbReference>
<evidence type="ECO:0000256" key="5">
    <source>
        <dbReference type="HAMAP-Rule" id="MF_03188"/>
    </source>
</evidence>
<keyword evidence="9" id="KW-1185">Reference proteome</keyword>
<comment type="subcellular location">
    <subcellularLocation>
        <location evidence="5">Cytoplasm</location>
    </subcellularLocation>
</comment>
<dbReference type="InterPro" id="IPR029063">
    <property type="entry name" value="SAM-dependent_MTases_sf"/>
</dbReference>
<evidence type="ECO:0000256" key="6">
    <source>
        <dbReference type="SAM" id="MobiDB-lite"/>
    </source>
</evidence>
<dbReference type="GO" id="GO:0032259">
    <property type="term" value="P:methylation"/>
    <property type="evidence" value="ECO:0007669"/>
    <property type="project" value="UniProtKB-KW"/>
</dbReference>
<accession>W9S0Z4</accession>
<dbReference type="AlphaFoldDB" id="W9S0Z4"/>
<dbReference type="PANTHER" id="PTHR12843">
    <property type="entry name" value="PROTEIN-LYSINE N-METHYLTRANSFERASE METTL10"/>
    <property type="match status" value="1"/>
</dbReference>
<evidence type="ECO:0000313" key="9">
    <source>
        <dbReference type="Proteomes" id="UP000030645"/>
    </source>
</evidence>
<organism evidence="8 9">
    <name type="scientific">Morus notabilis</name>
    <dbReference type="NCBI Taxonomy" id="981085"/>
    <lineage>
        <taxon>Eukaryota</taxon>
        <taxon>Viridiplantae</taxon>
        <taxon>Streptophyta</taxon>
        <taxon>Embryophyta</taxon>
        <taxon>Tracheophyta</taxon>
        <taxon>Spermatophyta</taxon>
        <taxon>Magnoliopsida</taxon>
        <taxon>eudicotyledons</taxon>
        <taxon>Gunneridae</taxon>
        <taxon>Pentapetalae</taxon>
        <taxon>rosids</taxon>
        <taxon>fabids</taxon>
        <taxon>Rosales</taxon>
        <taxon>Moraceae</taxon>
        <taxon>Moreae</taxon>
        <taxon>Morus</taxon>
    </lineage>
</organism>
<dbReference type="Gene3D" id="3.40.50.150">
    <property type="entry name" value="Vaccinia Virus protein VP39"/>
    <property type="match status" value="1"/>
</dbReference>
<gene>
    <name evidence="8" type="ORF">L484_027123</name>
</gene>
<comment type="function">
    <text evidence="5">S-adenosyl-L-methionine-dependent protein-lysine N-methyltransferase that methylates elongation factor 1-alpha.</text>
</comment>
<dbReference type="GO" id="GO:0016279">
    <property type="term" value="F:protein-lysine N-methyltransferase activity"/>
    <property type="evidence" value="ECO:0007669"/>
    <property type="project" value="UniProtKB-UniRule"/>
</dbReference>
<evidence type="ECO:0000256" key="2">
    <source>
        <dbReference type="ARBA" id="ARBA00022603"/>
    </source>
</evidence>
<keyword evidence="1 5" id="KW-0963">Cytoplasm</keyword>
<evidence type="ECO:0000313" key="8">
    <source>
        <dbReference type="EMBL" id="EXC20568.1"/>
    </source>
</evidence>
<dbReference type="EC" id="2.1.1.-" evidence="5"/>
<protein>
    <recommendedName>
        <fullName evidence="5">Protein-lysine N-methyltransferase L484_027123</fullName>
        <ecNumber evidence="5">2.1.1.-</ecNumber>
    </recommendedName>
</protein>
<keyword evidence="4 5" id="KW-0949">S-adenosyl-L-methionine</keyword>
<dbReference type="PANTHER" id="PTHR12843:SF5">
    <property type="entry name" value="EEF1A LYSINE METHYLTRANSFERASE 2"/>
    <property type="match status" value="1"/>
</dbReference>
<dbReference type="InterPro" id="IPR026635">
    <property type="entry name" value="Efm4/METTL10"/>
</dbReference>
<dbReference type="Pfam" id="PF13847">
    <property type="entry name" value="Methyltransf_31"/>
    <property type="match status" value="1"/>
</dbReference>
<dbReference type="EMBL" id="KE345919">
    <property type="protein sequence ID" value="EXC20568.1"/>
    <property type="molecule type" value="Genomic_DNA"/>
</dbReference>
<dbReference type="CDD" id="cd02440">
    <property type="entry name" value="AdoMet_MTases"/>
    <property type="match status" value="1"/>
</dbReference>
<dbReference type="GO" id="GO:0005737">
    <property type="term" value="C:cytoplasm"/>
    <property type="evidence" value="ECO:0007669"/>
    <property type="project" value="UniProtKB-SubCell"/>
</dbReference>
<keyword evidence="2 5" id="KW-0489">Methyltransferase</keyword>
<comment type="similarity">
    <text evidence="5">Belongs to the class I-like SAM-binding methyltransferase superfamily. EFM4 family.</text>
</comment>
<evidence type="ECO:0000256" key="4">
    <source>
        <dbReference type="ARBA" id="ARBA00022691"/>
    </source>
</evidence>
<reference evidence="9" key="1">
    <citation type="submission" date="2013-01" db="EMBL/GenBank/DDBJ databases">
        <title>Draft Genome Sequence of a Mulberry Tree, Morus notabilis C.K. Schneid.</title>
        <authorList>
            <person name="He N."/>
            <person name="Zhao S."/>
        </authorList>
    </citation>
    <scope>NUCLEOTIDE SEQUENCE</scope>
</reference>
<dbReference type="eggNOG" id="KOG1271">
    <property type="taxonomic scope" value="Eukaryota"/>
</dbReference>
<dbReference type="InterPro" id="IPR025714">
    <property type="entry name" value="Methyltranfer_dom"/>
</dbReference>
<feature type="domain" description="Methyltransferase" evidence="7">
    <location>
        <begin position="218"/>
        <end position="338"/>
    </location>
</feature>
<proteinExistence type="inferred from homology"/>
<keyword evidence="3 5" id="KW-0808">Transferase</keyword>
<dbReference type="STRING" id="981085.W9S0Z4"/>
<evidence type="ECO:0000259" key="7">
    <source>
        <dbReference type="Pfam" id="PF13847"/>
    </source>
</evidence>
<dbReference type="SUPFAM" id="SSF53335">
    <property type="entry name" value="S-adenosyl-L-methionine-dependent methyltransferases"/>
    <property type="match status" value="1"/>
</dbReference>
<sequence>MTGIRSPPEDTDLGQPARSTPAAADLVSDDDRSIAADSWSIKSEYGSTLDDEQRHADAAEALSAGNFRAASDYSSDKDEPDAEAVTSMLGLQSYWDSAYADELANFHEHGHSGEVCFDSTFYQVCAPLYSSWAKFCGTKQQVQKVLKLLDSTVVSGAAAVKMLHQRNSLLFGTDVMEVVASWTKSLCIDISLGHLPNHVDNVKSEPVEGGDKYLSTWSVLDIGTGNGLLLQELAKQGFSDLTGIDYSEGAIDLARKLAQRNGFVNINFLVDDVLETKLERQFQLVTDKGTLDAIGLHPDGPIKRIMYWDAVSRLVARGGILVLTSCNNTKDELVGEVEGFNKRSIGGSHSQEAEEPLKDQEANRDAPAFQYLGHVRSYPTFEFGGSVGSRVATVAFLRN</sequence>